<dbReference type="SUPFAM" id="SSF56059">
    <property type="entry name" value="Glutathione synthetase ATP-binding domain-like"/>
    <property type="match status" value="1"/>
</dbReference>
<protein>
    <recommendedName>
        <fullName evidence="11">Glutathione synthetase</fullName>
        <ecNumber evidence="11">6.3.2.3</ecNumber>
    </recommendedName>
    <alternativeName>
        <fullName evidence="11">GSH synthetase</fullName>
        <shortName evidence="11">GSH-S</shortName>
        <shortName evidence="11">GSHase</shortName>
    </alternativeName>
    <alternativeName>
        <fullName evidence="11">Glutathione synthase</fullName>
    </alternativeName>
</protein>
<dbReference type="SUPFAM" id="SSF52440">
    <property type="entry name" value="PreATP-grasp domain"/>
    <property type="match status" value="1"/>
</dbReference>
<feature type="domain" description="ATP-grasp" evidence="12">
    <location>
        <begin position="127"/>
        <end position="312"/>
    </location>
</feature>
<keyword evidence="3 11" id="KW-0436">Ligase</keyword>
<dbReference type="NCBIfam" id="NF003573">
    <property type="entry name" value="PRK05246.1"/>
    <property type="match status" value="1"/>
</dbReference>
<evidence type="ECO:0000256" key="11">
    <source>
        <dbReference type="HAMAP-Rule" id="MF_00162"/>
    </source>
</evidence>
<keyword evidence="6 11" id="KW-0547">Nucleotide-binding</keyword>
<comment type="cofactor">
    <cofactor evidence="1">
        <name>Mn(2+)</name>
        <dbReference type="ChEBI" id="CHEBI:29035"/>
    </cofactor>
</comment>
<dbReference type="PANTHER" id="PTHR21621:SF4">
    <property type="entry name" value="GLUTATHIONE SYNTHETASE"/>
    <property type="match status" value="1"/>
</dbReference>
<dbReference type="InterPro" id="IPR004218">
    <property type="entry name" value="GSHS_ATP-bd"/>
</dbReference>
<dbReference type="UniPathway" id="UPA00142">
    <property type="reaction ID" value="UER00210"/>
</dbReference>
<name>A0A423PHY0_9GAMM</name>
<comment type="similarity">
    <text evidence="11">Belongs to the prokaryotic GSH synthase family.</text>
</comment>
<keyword evidence="5" id="KW-0479">Metal-binding</keyword>
<dbReference type="GO" id="GO:0004363">
    <property type="term" value="F:glutathione synthase activity"/>
    <property type="evidence" value="ECO:0007669"/>
    <property type="project" value="UniProtKB-UniRule"/>
</dbReference>
<dbReference type="Gene3D" id="3.30.1490.20">
    <property type="entry name" value="ATP-grasp fold, A domain"/>
    <property type="match status" value="1"/>
</dbReference>
<dbReference type="Pfam" id="PF02951">
    <property type="entry name" value="GSH-S_N"/>
    <property type="match status" value="1"/>
</dbReference>
<evidence type="ECO:0000256" key="10">
    <source>
        <dbReference type="ARBA" id="ARBA00050650"/>
    </source>
</evidence>
<dbReference type="InterPro" id="IPR013815">
    <property type="entry name" value="ATP_grasp_subdomain_1"/>
</dbReference>
<evidence type="ECO:0000256" key="9">
    <source>
        <dbReference type="ARBA" id="ARBA00023211"/>
    </source>
</evidence>
<comment type="caution">
    <text evidence="13">The sequence shown here is derived from an EMBL/GenBank/DDBJ whole genome shotgun (WGS) entry which is preliminary data.</text>
</comment>
<keyword evidence="8" id="KW-0460">Magnesium</keyword>
<evidence type="ECO:0000256" key="3">
    <source>
        <dbReference type="ARBA" id="ARBA00022598"/>
    </source>
</evidence>
<evidence type="ECO:0000256" key="4">
    <source>
        <dbReference type="ARBA" id="ARBA00022684"/>
    </source>
</evidence>
<dbReference type="OrthoDB" id="9785415at2"/>
<dbReference type="AlphaFoldDB" id="A0A423PHY0"/>
<reference evidence="13 14" key="1">
    <citation type="submission" date="2013-10" db="EMBL/GenBank/DDBJ databases">
        <title>Salinisphaera halophila YIM 95161 Genome Sequencing.</title>
        <authorList>
            <person name="Lai Q."/>
            <person name="Li C."/>
            <person name="Shao Z."/>
        </authorList>
    </citation>
    <scope>NUCLEOTIDE SEQUENCE [LARGE SCALE GENOMIC DNA]</scope>
    <source>
        <strain evidence="13 14">YIM 95161</strain>
    </source>
</reference>
<dbReference type="FunFam" id="3.30.1490.20:FF:000009">
    <property type="entry name" value="Glutathione synthetase"/>
    <property type="match status" value="1"/>
</dbReference>
<evidence type="ECO:0000313" key="13">
    <source>
        <dbReference type="EMBL" id="ROO25249.1"/>
    </source>
</evidence>
<dbReference type="Gene3D" id="3.40.50.20">
    <property type="match status" value="1"/>
</dbReference>
<dbReference type="RefSeq" id="WP_123592137.1">
    <property type="nucleotide sequence ID" value="NZ_AYKF01000116.1"/>
</dbReference>
<dbReference type="PANTHER" id="PTHR21621">
    <property type="entry name" value="RIBOSOMAL PROTEIN S6 MODIFICATION PROTEIN"/>
    <property type="match status" value="1"/>
</dbReference>
<keyword evidence="9" id="KW-0464">Manganese</keyword>
<dbReference type="GO" id="GO:0005524">
    <property type="term" value="F:ATP binding"/>
    <property type="evidence" value="ECO:0007669"/>
    <property type="project" value="UniProtKB-UniRule"/>
</dbReference>
<dbReference type="Pfam" id="PF02955">
    <property type="entry name" value="GSH-S_ATP"/>
    <property type="match status" value="1"/>
</dbReference>
<dbReference type="FunFam" id="3.40.50.20:FF:000009">
    <property type="entry name" value="Glutathione synthetase"/>
    <property type="match status" value="1"/>
</dbReference>
<dbReference type="HAMAP" id="MF_00162">
    <property type="entry name" value="GSH_S"/>
    <property type="match status" value="1"/>
</dbReference>
<evidence type="ECO:0000256" key="7">
    <source>
        <dbReference type="ARBA" id="ARBA00022840"/>
    </source>
</evidence>
<evidence type="ECO:0000256" key="6">
    <source>
        <dbReference type="ARBA" id="ARBA00022741"/>
    </source>
</evidence>
<dbReference type="PROSITE" id="PS50975">
    <property type="entry name" value="ATP_GRASP"/>
    <property type="match status" value="1"/>
</dbReference>
<evidence type="ECO:0000256" key="8">
    <source>
        <dbReference type="ARBA" id="ARBA00022842"/>
    </source>
</evidence>
<keyword evidence="7 11" id="KW-0067">ATP-binding</keyword>
<evidence type="ECO:0000313" key="14">
    <source>
        <dbReference type="Proteomes" id="UP000285123"/>
    </source>
</evidence>
<evidence type="ECO:0000256" key="5">
    <source>
        <dbReference type="ARBA" id="ARBA00022723"/>
    </source>
</evidence>
<dbReference type="FunFam" id="3.30.470.20:FF:000010">
    <property type="entry name" value="Glutathione synthetase"/>
    <property type="match status" value="1"/>
</dbReference>
<evidence type="ECO:0000256" key="1">
    <source>
        <dbReference type="ARBA" id="ARBA00001936"/>
    </source>
</evidence>
<dbReference type="Gene3D" id="3.30.470.20">
    <property type="entry name" value="ATP-grasp fold, B domain"/>
    <property type="match status" value="1"/>
</dbReference>
<dbReference type="Proteomes" id="UP000285123">
    <property type="component" value="Unassembled WGS sequence"/>
</dbReference>
<comment type="cofactor">
    <cofactor evidence="2">
        <name>Mg(2+)</name>
        <dbReference type="ChEBI" id="CHEBI:18420"/>
    </cofactor>
</comment>
<dbReference type="EC" id="6.3.2.3" evidence="11"/>
<sequence length="316" mass="35245">MSTRLGVVMDPIADITPYKDTTLALLLEAMRRGYEIVYFEMSDLFVRDGVGYGTGRRLEVFDDNDDWYRFTGESEILALADLDTILMRKDPPFDTEYIYATYILELAENEGTLVVNRCDALRDVNEKMSINRFAHLTAPTLVARRSDDFKRFIKEHGDAVIKPLDGMGGSRIFRVKTGDDNISVVLEVLTEHGTRYAMAQAYLPDIKDGDKRILVVDGKPVDYALARVPAEGELRGNLAAGGRGVGRPLTDADRAIAEEIGPYVRDKGLLFVGLDVIGDRLTEINVTSPTCVRELEAQFDINIAGLLFDAIERRLA</sequence>
<dbReference type="InterPro" id="IPR004215">
    <property type="entry name" value="GSHS_N"/>
</dbReference>
<evidence type="ECO:0000256" key="2">
    <source>
        <dbReference type="ARBA" id="ARBA00001946"/>
    </source>
</evidence>
<evidence type="ECO:0000259" key="12">
    <source>
        <dbReference type="PROSITE" id="PS50975"/>
    </source>
</evidence>
<dbReference type="InterPro" id="IPR006284">
    <property type="entry name" value="Glut_synth_pro"/>
</dbReference>
<dbReference type="GO" id="GO:0046872">
    <property type="term" value="F:metal ion binding"/>
    <property type="evidence" value="ECO:0007669"/>
    <property type="project" value="UniProtKB-KW"/>
</dbReference>
<proteinExistence type="inferred from homology"/>
<gene>
    <name evidence="11" type="primary">gshB</name>
    <name evidence="13" type="ORF">SAHL_14580</name>
</gene>
<keyword evidence="4 11" id="KW-0317">Glutathione biosynthesis</keyword>
<accession>A0A423PHY0</accession>
<dbReference type="NCBIfam" id="TIGR01380">
    <property type="entry name" value="glut_syn"/>
    <property type="match status" value="1"/>
</dbReference>
<dbReference type="EMBL" id="AYKF01000116">
    <property type="protein sequence ID" value="ROO25249.1"/>
    <property type="molecule type" value="Genomic_DNA"/>
</dbReference>
<dbReference type="InterPro" id="IPR011761">
    <property type="entry name" value="ATP-grasp"/>
</dbReference>
<organism evidence="13 14">
    <name type="scientific">Salinisphaera orenii YIM 95161</name>
    <dbReference type="NCBI Taxonomy" id="1051139"/>
    <lineage>
        <taxon>Bacteria</taxon>
        <taxon>Pseudomonadati</taxon>
        <taxon>Pseudomonadota</taxon>
        <taxon>Gammaproteobacteria</taxon>
        <taxon>Salinisphaerales</taxon>
        <taxon>Salinisphaeraceae</taxon>
        <taxon>Salinisphaera</taxon>
    </lineage>
</organism>
<comment type="catalytic activity">
    <reaction evidence="10 11">
        <text>gamma-L-glutamyl-L-cysteine + glycine + ATP = glutathione + ADP + phosphate + H(+)</text>
        <dbReference type="Rhea" id="RHEA:13557"/>
        <dbReference type="ChEBI" id="CHEBI:15378"/>
        <dbReference type="ChEBI" id="CHEBI:30616"/>
        <dbReference type="ChEBI" id="CHEBI:43474"/>
        <dbReference type="ChEBI" id="CHEBI:57305"/>
        <dbReference type="ChEBI" id="CHEBI:57925"/>
        <dbReference type="ChEBI" id="CHEBI:58173"/>
        <dbReference type="ChEBI" id="CHEBI:456216"/>
        <dbReference type="EC" id="6.3.2.3"/>
    </reaction>
</comment>
<dbReference type="GO" id="GO:0005737">
    <property type="term" value="C:cytoplasm"/>
    <property type="evidence" value="ECO:0007669"/>
    <property type="project" value="TreeGrafter"/>
</dbReference>
<comment type="pathway">
    <text evidence="11">Sulfur metabolism; glutathione biosynthesis; glutathione from L-cysteine and L-glutamate: step 2/2.</text>
</comment>
<dbReference type="InterPro" id="IPR016185">
    <property type="entry name" value="PreATP-grasp_dom_sf"/>
</dbReference>